<organism evidence="3 4">
    <name type="scientific">Micromonospora polyrhachis</name>
    <dbReference type="NCBI Taxonomy" id="1282883"/>
    <lineage>
        <taxon>Bacteria</taxon>
        <taxon>Bacillati</taxon>
        <taxon>Actinomycetota</taxon>
        <taxon>Actinomycetes</taxon>
        <taxon>Micromonosporales</taxon>
        <taxon>Micromonosporaceae</taxon>
        <taxon>Micromonospora</taxon>
    </lineage>
</organism>
<dbReference type="SUPFAM" id="SSF69304">
    <property type="entry name" value="Tricorn protease N-terminal domain"/>
    <property type="match status" value="1"/>
</dbReference>
<evidence type="ECO:0000256" key="1">
    <source>
        <dbReference type="SAM" id="MobiDB-lite"/>
    </source>
</evidence>
<gene>
    <name evidence="3" type="ORF">FHR38_003543</name>
</gene>
<keyword evidence="2" id="KW-1133">Transmembrane helix</keyword>
<accession>A0A7W7WQA0</accession>
<sequence>MTVTPDDLEQALRDSLSRQVAMPPGTFDLAAATIRRANRVRRRRSFAGAALAILATIAGSAGMAQFGGGGPADQSEPIVVLGDPPTATESAFPNRSAAATPGPDGRRGRIPTDAPLVDIVVATDLSTAGGEALDLAPIGEVVRAQRVSGGWLVVGAASASTQTLWFVTRSGPPKAVVSDVDVVTLSPDGQRIAWRKQTQLYAATVANGQVSTGVQSPAPAEATPVGFVGVAVLLRRDSDAGATGYDLWWPSSPEPYQPGWNTTMVGYHGVLPDGHTVVGRVSMAGSTRPCLGLLDAARDLAPVRTTCALPLDPDGRGTLSPDGRWLLVDGESAPDARVTALAVDLNTAFERTPAVRPAGSPVSDATVWTDSRTVVHFGEQGELVRVALDWAVAGVDGGVQRFPGPSLPPGSRPVLVSGPVD</sequence>
<name>A0A7W7WQA0_9ACTN</name>
<keyword evidence="4" id="KW-1185">Reference proteome</keyword>
<feature type="region of interest" description="Disordered" evidence="1">
    <location>
        <begin position="84"/>
        <end position="110"/>
    </location>
</feature>
<evidence type="ECO:0000313" key="4">
    <source>
        <dbReference type="Proteomes" id="UP000578819"/>
    </source>
</evidence>
<dbReference type="RefSeq" id="WP_184535681.1">
    <property type="nucleotide sequence ID" value="NZ_JACHJW010000001.1"/>
</dbReference>
<proteinExistence type="predicted"/>
<protein>
    <recommendedName>
        <fullName evidence="5">WD40 repeat protein</fullName>
    </recommendedName>
</protein>
<reference evidence="3 4" key="1">
    <citation type="submission" date="2020-08" db="EMBL/GenBank/DDBJ databases">
        <title>Sequencing the genomes of 1000 actinobacteria strains.</title>
        <authorList>
            <person name="Klenk H.-P."/>
        </authorList>
    </citation>
    <scope>NUCLEOTIDE SEQUENCE [LARGE SCALE GENOMIC DNA]</scope>
    <source>
        <strain evidence="3 4">DSM 45886</strain>
    </source>
</reference>
<dbReference type="Proteomes" id="UP000578819">
    <property type="component" value="Unassembled WGS sequence"/>
</dbReference>
<evidence type="ECO:0000313" key="3">
    <source>
        <dbReference type="EMBL" id="MBB4959810.1"/>
    </source>
</evidence>
<keyword evidence="2" id="KW-0472">Membrane</keyword>
<evidence type="ECO:0008006" key="5">
    <source>
        <dbReference type="Google" id="ProtNLM"/>
    </source>
</evidence>
<comment type="caution">
    <text evidence="3">The sequence shown here is derived from an EMBL/GenBank/DDBJ whole genome shotgun (WGS) entry which is preliminary data.</text>
</comment>
<evidence type="ECO:0000256" key="2">
    <source>
        <dbReference type="SAM" id="Phobius"/>
    </source>
</evidence>
<feature type="transmembrane region" description="Helical" evidence="2">
    <location>
        <begin position="45"/>
        <end position="66"/>
    </location>
</feature>
<dbReference type="EMBL" id="JACHJW010000001">
    <property type="protein sequence ID" value="MBB4959810.1"/>
    <property type="molecule type" value="Genomic_DNA"/>
</dbReference>
<keyword evidence="2" id="KW-0812">Transmembrane</keyword>
<dbReference type="AlphaFoldDB" id="A0A7W7WQA0"/>